<feature type="modified residue" description="4-aspartylphosphate" evidence="8">
    <location>
        <position position="56"/>
    </location>
</feature>
<dbReference type="Proteomes" id="UP000823936">
    <property type="component" value="Unassembled WGS sequence"/>
</dbReference>
<dbReference type="PANTHER" id="PTHR42713">
    <property type="entry name" value="HISTIDINE KINASE-RELATED"/>
    <property type="match status" value="1"/>
</dbReference>
<dbReference type="InterPro" id="IPR009057">
    <property type="entry name" value="Homeodomain-like_sf"/>
</dbReference>
<dbReference type="GO" id="GO:0043565">
    <property type="term" value="F:sequence-specific DNA binding"/>
    <property type="evidence" value="ECO:0007669"/>
    <property type="project" value="InterPro"/>
</dbReference>
<feature type="coiled-coil region" evidence="9">
    <location>
        <begin position="104"/>
        <end position="131"/>
    </location>
</feature>
<dbReference type="InterPro" id="IPR018062">
    <property type="entry name" value="HTH_AraC-typ_CS"/>
</dbReference>
<evidence type="ECO:0000259" key="10">
    <source>
        <dbReference type="PROSITE" id="PS01124"/>
    </source>
</evidence>
<dbReference type="AlphaFoldDB" id="A0A9D1PU97"/>
<dbReference type="GO" id="GO:0005737">
    <property type="term" value="C:cytoplasm"/>
    <property type="evidence" value="ECO:0007669"/>
    <property type="project" value="UniProtKB-SubCell"/>
</dbReference>
<dbReference type="PROSITE" id="PS01124">
    <property type="entry name" value="HTH_ARAC_FAMILY_2"/>
    <property type="match status" value="1"/>
</dbReference>
<evidence type="ECO:0000259" key="11">
    <source>
        <dbReference type="PROSITE" id="PS50110"/>
    </source>
</evidence>
<protein>
    <submittedName>
        <fullName evidence="12">Response regulator</fullName>
    </submittedName>
</protein>
<gene>
    <name evidence="12" type="ORF">IAB12_04380</name>
</gene>
<evidence type="ECO:0000256" key="7">
    <source>
        <dbReference type="ARBA" id="ARBA00023163"/>
    </source>
</evidence>
<comment type="caution">
    <text evidence="12">The sequence shown here is derived from an EMBL/GenBank/DDBJ whole genome shotgun (WGS) entry which is preliminary data.</text>
</comment>
<keyword evidence="3 8" id="KW-0597">Phosphoprotein</keyword>
<dbReference type="InterPro" id="IPR020449">
    <property type="entry name" value="Tscrpt_reg_AraC-type_HTH"/>
</dbReference>
<dbReference type="SMART" id="SM00448">
    <property type="entry name" value="REC"/>
    <property type="match status" value="1"/>
</dbReference>
<keyword evidence="5" id="KW-0805">Transcription regulation</keyword>
<dbReference type="SUPFAM" id="SSF46689">
    <property type="entry name" value="Homeodomain-like"/>
    <property type="match status" value="2"/>
</dbReference>
<evidence type="ECO:0000256" key="5">
    <source>
        <dbReference type="ARBA" id="ARBA00023015"/>
    </source>
</evidence>
<organism evidence="12 13">
    <name type="scientific">Candidatus Ornithospirochaeta avicola</name>
    <dbReference type="NCBI Taxonomy" id="2840896"/>
    <lineage>
        <taxon>Bacteria</taxon>
        <taxon>Pseudomonadati</taxon>
        <taxon>Spirochaetota</taxon>
        <taxon>Spirochaetia</taxon>
        <taxon>Spirochaetales</taxon>
        <taxon>Spirochaetaceae</taxon>
        <taxon>Spirochaetaceae incertae sedis</taxon>
        <taxon>Candidatus Ornithospirochaeta</taxon>
    </lineage>
</organism>
<dbReference type="EMBL" id="DXHU01000017">
    <property type="protein sequence ID" value="HIV98994.1"/>
    <property type="molecule type" value="Genomic_DNA"/>
</dbReference>
<dbReference type="PROSITE" id="PS00041">
    <property type="entry name" value="HTH_ARAC_FAMILY_1"/>
    <property type="match status" value="1"/>
</dbReference>
<accession>A0A9D1PU97</accession>
<dbReference type="InterPro" id="IPR011006">
    <property type="entry name" value="CheY-like_superfamily"/>
</dbReference>
<evidence type="ECO:0000313" key="12">
    <source>
        <dbReference type="EMBL" id="HIV98994.1"/>
    </source>
</evidence>
<keyword evidence="4" id="KW-0902">Two-component regulatory system</keyword>
<dbReference type="InterPro" id="IPR051552">
    <property type="entry name" value="HptR"/>
</dbReference>
<dbReference type="SUPFAM" id="SSF52172">
    <property type="entry name" value="CheY-like"/>
    <property type="match status" value="1"/>
</dbReference>
<evidence type="ECO:0000256" key="8">
    <source>
        <dbReference type="PROSITE-ProRule" id="PRU00169"/>
    </source>
</evidence>
<feature type="domain" description="Response regulatory" evidence="11">
    <location>
        <begin position="4"/>
        <end position="121"/>
    </location>
</feature>
<dbReference type="GO" id="GO:0000160">
    <property type="term" value="P:phosphorelay signal transduction system"/>
    <property type="evidence" value="ECO:0007669"/>
    <property type="project" value="UniProtKB-KW"/>
</dbReference>
<name>A0A9D1PU97_9SPIO</name>
<sequence>MSYSVLLVDDEPIILSGIKNMIKWREYDFSEPFTAKNGSEAMKIIDSEHPDLIISDIKMPLMDGLELLEITREKHPEIVFIILSSFEEFKLAKEAIKFNALDYLLKTEIDEENLKKELERAKKEIEKRRSHYIYSPLKSKMQQIKEGMLLFMINRSADDNLLCTLENDGFLDRYTIISLLFSFPESTEEKTYTLEDYDLFHEWQADIAQKVLPSYFDRYFQIINPDARKNSFTYLLSINDEATYSAVLSRFADKIKSASKIVTNLDITVKSTAVHHTRKEMLDARDEMERSADLFYLKKDSAEFSDLQVAHLFSRLEIDISHSDTESVKMIFSVMKARVSSLDHKKSSAVMMLSALENAIEAGFSKTKYDYSCVMEMLKTDRYLAFRDDVVALLESVEKKIENILLPEENRNETIVRAQQYIIDNISRPISLDEIAKNAFISPSYLSSLFKKVTKVSLVDYINIMKVKRAKAMMNEGERKIFSIAESLGYENIYYFSKVFKKVTGETPSQYLKKLDSM</sequence>
<dbReference type="PANTHER" id="PTHR42713:SF3">
    <property type="entry name" value="TRANSCRIPTIONAL REGULATORY PROTEIN HPTR"/>
    <property type="match status" value="1"/>
</dbReference>
<keyword evidence="9" id="KW-0175">Coiled coil</keyword>
<evidence type="ECO:0000256" key="4">
    <source>
        <dbReference type="ARBA" id="ARBA00023012"/>
    </source>
</evidence>
<dbReference type="Gene3D" id="1.10.10.60">
    <property type="entry name" value="Homeodomain-like"/>
    <property type="match status" value="2"/>
</dbReference>
<evidence type="ECO:0000256" key="9">
    <source>
        <dbReference type="SAM" id="Coils"/>
    </source>
</evidence>
<dbReference type="PROSITE" id="PS50110">
    <property type="entry name" value="RESPONSE_REGULATORY"/>
    <property type="match status" value="1"/>
</dbReference>
<keyword evidence="6" id="KW-0238">DNA-binding</keyword>
<proteinExistence type="predicted"/>
<feature type="domain" description="HTH araC/xylS-type" evidence="10">
    <location>
        <begin position="416"/>
        <end position="514"/>
    </location>
</feature>
<dbReference type="InterPro" id="IPR001789">
    <property type="entry name" value="Sig_transdc_resp-reg_receiver"/>
</dbReference>
<reference evidence="12" key="1">
    <citation type="journal article" date="2021" name="PeerJ">
        <title>Extensive microbial diversity within the chicken gut microbiome revealed by metagenomics and culture.</title>
        <authorList>
            <person name="Gilroy R."/>
            <person name="Ravi A."/>
            <person name="Getino M."/>
            <person name="Pursley I."/>
            <person name="Horton D.L."/>
            <person name="Alikhan N.F."/>
            <person name="Baker D."/>
            <person name="Gharbi K."/>
            <person name="Hall N."/>
            <person name="Watson M."/>
            <person name="Adriaenssens E.M."/>
            <person name="Foster-Nyarko E."/>
            <person name="Jarju S."/>
            <person name="Secka A."/>
            <person name="Antonio M."/>
            <person name="Oren A."/>
            <person name="Chaudhuri R.R."/>
            <person name="La Ragione R."/>
            <person name="Hildebrand F."/>
            <person name="Pallen M.J."/>
        </authorList>
    </citation>
    <scope>NUCLEOTIDE SEQUENCE</scope>
    <source>
        <strain evidence="12">Gambia11-129</strain>
    </source>
</reference>
<dbReference type="GO" id="GO:0003700">
    <property type="term" value="F:DNA-binding transcription factor activity"/>
    <property type="evidence" value="ECO:0007669"/>
    <property type="project" value="InterPro"/>
</dbReference>
<keyword evidence="7" id="KW-0804">Transcription</keyword>
<evidence type="ECO:0000256" key="3">
    <source>
        <dbReference type="ARBA" id="ARBA00022553"/>
    </source>
</evidence>
<evidence type="ECO:0000313" key="13">
    <source>
        <dbReference type="Proteomes" id="UP000823936"/>
    </source>
</evidence>
<dbReference type="PRINTS" id="PR00032">
    <property type="entry name" value="HTHARAC"/>
</dbReference>
<evidence type="ECO:0000256" key="6">
    <source>
        <dbReference type="ARBA" id="ARBA00023125"/>
    </source>
</evidence>
<dbReference type="InterPro" id="IPR018060">
    <property type="entry name" value="HTH_AraC"/>
</dbReference>
<reference evidence="12" key="2">
    <citation type="submission" date="2021-04" db="EMBL/GenBank/DDBJ databases">
        <authorList>
            <person name="Gilroy R."/>
        </authorList>
    </citation>
    <scope>NUCLEOTIDE SEQUENCE</scope>
    <source>
        <strain evidence="12">Gambia11-129</strain>
    </source>
</reference>
<dbReference type="Gene3D" id="3.40.50.2300">
    <property type="match status" value="1"/>
</dbReference>
<dbReference type="CDD" id="cd17536">
    <property type="entry name" value="REC_YesN-like"/>
    <property type="match status" value="1"/>
</dbReference>
<dbReference type="Pfam" id="PF00072">
    <property type="entry name" value="Response_reg"/>
    <property type="match status" value="1"/>
</dbReference>
<dbReference type="Pfam" id="PF12833">
    <property type="entry name" value="HTH_18"/>
    <property type="match status" value="1"/>
</dbReference>
<comment type="subcellular location">
    <subcellularLocation>
        <location evidence="1">Cytoplasm</location>
    </subcellularLocation>
</comment>
<evidence type="ECO:0000256" key="1">
    <source>
        <dbReference type="ARBA" id="ARBA00004496"/>
    </source>
</evidence>
<evidence type="ECO:0000256" key="2">
    <source>
        <dbReference type="ARBA" id="ARBA00022490"/>
    </source>
</evidence>
<keyword evidence="2" id="KW-0963">Cytoplasm</keyword>
<dbReference type="SMART" id="SM00342">
    <property type="entry name" value="HTH_ARAC"/>
    <property type="match status" value="1"/>
</dbReference>